<dbReference type="InterPro" id="IPR027417">
    <property type="entry name" value="P-loop_NTPase"/>
</dbReference>
<dbReference type="InterPro" id="IPR011335">
    <property type="entry name" value="Restrct_endonuc-II-like"/>
</dbReference>
<protein>
    <recommendedName>
        <fullName evidence="13">DNA 3'-5' helicase</fullName>
        <ecNumber evidence="13">5.6.2.4</ecNumber>
    </recommendedName>
</protein>
<evidence type="ECO:0000256" key="14">
    <source>
        <dbReference type="ARBA" id="ARBA00048988"/>
    </source>
</evidence>
<dbReference type="GO" id="GO:0043138">
    <property type="term" value="F:3'-5' DNA helicase activity"/>
    <property type="evidence" value="ECO:0007669"/>
    <property type="project" value="UniProtKB-EC"/>
</dbReference>
<evidence type="ECO:0000256" key="1">
    <source>
        <dbReference type="ARBA" id="ARBA00009922"/>
    </source>
</evidence>
<keyword evidence="19" id="KW-1185">Reference proteome</keyword>
<comment type="catalytic activity">
    <reaction evidence="14">
        <text>ATP + H2O = ADP + phosphate + H(+)</text>
        <dbReference type="Rhea" id="RHEA:13065"/>
        <dbReference type="ChEBI" id="CHEBI:15377"/>
        <dbReference type="ChEBI" id="CHEBI:15378"/>
        <dbReference type="ChEBI" id="CHEBI:30616"/>
        <dbReference type="ChEBI" id="CHEBI:43474"/>
        <dbReference type="ChEBI" id="CHEBI:456216"/>
        <dbReference type="EC" id="5.6.2.4"/>
    </reaction>
</comment>
<keyword evidence="3 15" id="KW-0547">Nucleotide-binding</keyword>
<evidence type="ECO:0000256" key="5">
    <source>
        <dbReference type="ARBA" id="ARBA00022801"/>
    </source>
</evidence>
<evidence type="ECO:0000313" key="18">
    <source>
        <dbReference type="EMBL" id="RKR74880.1"/>
    </source>
</evidence>
<evidence type="ECO:0000256" key="3">
    <source>
        <dbReference type="ARBA" id="ARBA00022741"/>
    </source>
</evidence>
<dbReference type="InterPro" id="IPR000212">
    <property type="entry name" value="DNA_helicase_UvrD/REP"/>
</dbReference>
<dbReference type="InterPro" id="IPR038726">
    <property type="entry name" value="PDDEXK_AddAB-type"/>
</dbReference>
<dbReference type="RefSeq" id="WP_121369740.1">
    <property type="nucleotide sequence ID" value="NZ_RBKS01000001.1"/>
</dbReference>
<dbReference type="OrthoDB" id="4812256at2"/>
<feature type="binding site" evidence="15">
    <location>
        <begin position="41"/>
        <end position="48"/>
    </location>
    <ligand>
        <name>ATP</name>
        <dbReference type="ChEBI" id="CHEBI:30616"/>
    </ligand>
</feature>
<keyword evidence="6 15" id="KW-0347">Helicase</keyword>
<evidence type="ECO:0000256" key="2">
    <source>
        <dbReference type="ARBA" id="ARBA00022722"/>
    </source>
</evidence>
<feature type="domain" description="UvrD-like helicase ATP-binding" evidence="16">
    <location>
        <begin position="20"/>
        <end position="343"/>
    </location>
</feature>
<dbReference type="PROSITE" id="PS51198">
    <property type="entry name" value="UVRD_HELICASE_ATP_BIND"/>
    <property type="match status" value="1"/>
</dbReference>
<dbReference type="SUPFAM" id="SSF52540">
    <property type="entry name" value="P-loop containing nucleoside triphosphate hydrolases"/>
    <property type="match status" value="1"/>
</dbReference>
<evidence type="ECO:0000256" key="10">
    <source>
        <dbReference type="ARBA" id="ARBA00023204"/>
    </source>
</evidence>
<dbReference type="SUPFAM" id="SSF52980">
    <property type="entry name" value="Restriction endonuclease-like"/>
    <property type="match status" value="1"/>
</dbReference>
<keyword evidence="10" id="KW-0234">DNA repair</keyword>
<comment type="caution">
    <text evidence="18">The sequence shown here is derived from an EMBL/GenBank/DDBJ whole genome shotgun (WGS) entry which is preliminary data.</text>
</comment>
<dbReference type="Pfam" id="PF13361">
    <property type="entry name" value="UvrD_C"/>
    <property type="match status" value="2"/>
</dbReference>
<keyword evidence="9" id="KW-0238">DNA-binding</keyword>
<dbReference type="PANTHER" id="PTHR11070">
    <property type="entry name" value="UVRD / RECB / PCRA DNA HELICASE FAMILY MEMBER"/>
    <property type="match status" value="1"/>
</dbReference>
<dbReference type="Gene3D" id="3.40.50.300">
    <property type="entry name" value="P-loop containing nucleotide triphosphate hydrolases"/>
    <property type="match status" value="2"/>
</dbReference>
<dbReference type="Pfam" id="PF12705">
    <property type="entry name" value="PDDEXK_1"/>
    <property type="match status" value="1"/>
</dbReference>
<dbReference type="GO" id="GO:0000725">
    <property type="term" value="P:recombinational repair"/>
    <property type="evidence" value="ECO:0007669"/>
    <property type="project" value="TreeGrafter"/>
</dbReference>
<dbReference type="Proteomes" id="UP000280008">
    <property type="component" value="Unassembled WGS sequence"/>
</dbReference>
<evidence type="ECO:0000256" key="7">
    <source>
        <dbReference type="ARBA" id="ARBA00022839"/>
    </source>
</evidence>
<dbReference type="GO" id="GO:0033202">
    <property type="term" value="C:DNA helicase complex"/>
    <property type="evidence" value="ECO:0007669"/>
    <property type="project" value="TreeGrafter"/>
</dbReference>
<accession>A0A495IGS7</accession>
<dbReference type="AlphaFoldDB" id="A0A495IGS7"/>
<dbReference type="GO" id="GO:0004527">
    <property type="term" value="F:exonuclease activity"/>
    <property type="evidence" value="ECO:0007669"/>
    <property type="project" value="UniProtKB-KW"/>
</dbReference>
<dbReference type="CDD" id="cd17932">
    <property type="entry name" value="DEXQc_UvrD"/>
    <property type="match status" value="1"/>
</dbReference>
<dbReference type="GO" id="GO:0003677">
    <property type="term" value="F:DNA binding"/>
    <property type="evidence" value="ECO:0007669"/>
    <property type="project" value="UniProtKB-KW"/>
</dbReference>
<dbReference type="Gene3D" id="1.10.486.10">
    <property type="entry name" value="PCRA, domain 4"/>
    <property type="match status" value="1"/>
</dbReference>
<evidence type="ECO:0000256" key="12">
    <source>
        <dbReference type="ARBA" id="ARBA00034617"/>
    </source>
</evidence>
<keyword evidence="8 15" id="KW-0067">ATP-binding</keyword>
<evidence type="ECO:0000256" key="15">
    <source>
        <dbReference type="PROSITE-ProRule" id="PRU00560"/>
    </source>
</evidence>
<evidence type="ECO:0000256" key="9">
    <source>
        <dbReference type="ARBA" id="ARBA00023125"/>
    </source>
</evidence>
<dbReference type="InterPro" id="IPR011604">
    <property type="entry name" value="PDDEXK-like_dom_sf"/>
</dbReference>
<sequence>MTTTGIRFSAVQLAEVLGRPRPTDEQAAVIEAPLEPALVVAGAGSGKTETMASRVVWLLANGLVEVSEILGLTFTRKAAGELAERIEGRIALLERQGLLPETHDVFDSPTVSTYNAFANALFRDNALSVGRENESQLLGEASAWQLARSLVVSSDDRRLASIGKSVDQITEAVLSISHALGENVADADDVSAMAERFGGVVDLPAGRYARADIDTAADTVRSLGPLLDLARRFDAEKARQGFVEFSDQVALALRVCETAPRVVDDYRERYRVVLLDEYQDTSVVQTRLLSRLFAGTGVMAVGDPHQSIYGFRGASAANLGRFPRDFGSPDGPTYTLSTSWRNPIAVLDAANVVVDPLSQASPVRVGRLAPRPGAPAGSVTTAFRDTLPDEATAVATWFEERLSVLNPDGTKRTAAILFRSRKTMQTFADALRERGVPAHVLGVGGLLSRPEIVDLMCCLRVLHDPSAGSELIRLMTGARWRIGLRDVARLRDVSRWLFDRDHAQKQLPESVRQRLRASVAAGEDGSLVDALDFVGAASETHSQLQGFSAEGLMRLRRLAAQLVFLRNRIGLDLVDLVKLVEQEMLLDIEAVANHGMAEGSAYLQAFADEVAGYAATSDAADLAGLLGWLNAAARRDDMGPRSDPSEEGVVQLVTVHGSKGLEWQLVAVPRLVEDELPGRPKSTSGWLSFGELPYEFRGDSAELPVLAWRGAADREELHAAIDAFTAENRERHLAEERRLAYVALTRAQDELMLSGSFWASQKKPRRPSRYLGELVEAGLVPGDALPGASEHDENPLPAGFAYPEWPFDPLGGRRAAVEFAAARVRAPGAAAAVGRWHDDIELLVRERDEARAGAGGTELPQRIPASRFKDYVDDPAAVVAALRRPLPERPYRATRLGTLFHTWVEERFRPTGRSEVLDADAFDIDPDEGESAFGVVPGAPVDPDDARRLAELQATFEKSEWAGLDAVDVELEIHLPLGARTVICKIDAVFERGDRYQVVDWKTGKAPRDEADLALKQLQLALYREAYASYRGIDPALIDAAFYFVADDAVLEPEHVSDRAELERLWEGVEGRL</sequence>
<evidence type="ECO:0000256" key="8">
    <source>
        <dbReference type="ARBA" id="ARBA00022840"/>
    </source>
</evidence>
<name>A0A495IGS7_9MICO</name>
<evidence type="ECO:0000256" key="4">
    <source>
        <dbReference type="ARBA" id="ARBA00022763"/>
    </source>
</evidence>
<dbReference type="EC" id="5.6.2.4" evidence="13"/>
<keyword evidence="11" id="KW-0413">Isomerase</keyword>
<dbReference type="InterPro" id="IPR013986">
    <property type="entry name" value="DExx_box_DNA_helicase_dom_sf"/>
</dbReference>
<keyword evidence="2" id="KW-0540">Nuclease</keyword>
<reference evidence="18 19" key="1">
    <citation type="submission" date="2018-10" db="EMBL/GenBank/DDBJ databases">
        <title>Sequencing the genomes of 1000 actinobacteria strains.</title>
        <authorList>
            <person name="Klenk H.-P."/>
        </authorList>
    </citation>
    <scope>NUCLEOTIDE SEQUENCE [LARGE SCALE GENOMIC DNA]</scope>
    <source>
        <strain evidence="18 19">DSM 17894</strain>
    </source>
</reference>
<evidence type="ECO:0000256" key="11">
    <source>
        <dbReference type="ARBA" id="ARBA00023235"/>
    </source>
</evidence>
<keyword evidence="7" id="KW-0269">Exonuclease</keyword>
<dbReference type="InterPro" id="IPR014017">
    <property type="entry name" value="DNA_helicase_UvrD-like_C"/>
</dbReference>
<gene>
    <name evidence="18" type="ORF">C8E83_2014</name>
</gene>
<evidence type="ECO:0000259" key="16">
    <source>
        <dbReference type="PROSITE" id="PS51198"/>
    </source>
</evidence>
<dbReference type="Gene3D" id="1.10.10.160">
    <property type="match status" value="1"/>
</dbReference>
<dbReference type="Gene3D" id="3.90.320.10">
    <property type="match status" value="1"/>
</dbReference>
<keyword evidence="5 15" id="KW-0378">Hydrolase</keyword>
<dbReference type="GO" id="GO:0005829">
    <property type="term" value="C:cytosol"/>
    <property type="evidence" value="ECO:0007669"/>
    <property type="project" value="TreeGrafter"/>
</dbReference>
<dbReference type="EMBL" id="RBKS01000001">
    <property type="protein sequence ID" value="RKR74880.1"/>
    <property type="molecule type" value="Genomic_DNA"/>
</dbReference>
<keyword evidence="4" id="KW-0227">DNA damage</keyword>
<evidence type="ECO:0000313" key="19">
    <source>
        <dbReference type="Proteomes" id="UP000280008"/>
    </source>
</evidence>
<dbReference type="PROSITE" id="PS51217">
    <property type="entry name" value="UVRD_HELICASE_CTER"/>
    <property type="match status" value="1"/>
</dbReference>
<dbReference type="GO" id="GO:0005524">
    <property type="term" value="F:ATP binding"/>
    <property type="evidence" value="ECO:0007669"/>
    <property type="project" value="UniProtKB-UniRule"/>
</dbReference>
<dbReference type="Pfam" id="PF00580">
    <property type="entry name" value="UvrD-helicase"/>
    <property type="match status" value="1"/>
</dbReference>
<evidence type="ECO:0000256" key="13">
    <source>
        <dbReference type="ARBA" id="ARBA00034808"/>
    </source>
</evidence>
<organism evidence="18 19">
    <name type="scientific">Frondihabitans australicus</name>
    <dbReference type="NCBI Taxonomy" id="386892"/>
    <lineage>
        <taxon>Bacteria</taxon>
        <taxon>Bacillati</taxon>
        <taxon>Actinomycetota</taxon>
        <taxon>Actinomycetes</taxon>
        <taxon>Micrococcales</taxon>
        <taxon>Microbacteriaceae</taxon>
        <taxon>Frondihabitans</taxon>
    </lineage>
</organism>
<dbReference type="PANTHER" id="PTHR11070:SF55">
    <property type="entry name" value="DNA 3'-5' HELICASE"/>
    <property type="match status" value="1"/>
</dbReference>
<feature type="domain" description="UvrD-like helicase C-terminal" evidence="17">
    <location>
        <begin position="344"/>
        <end position="660"/>
    </location>
</feature>
<evidence type="ECO:0000256" key="6">
    <source>
        <dbReference type="ARBA" id="ARBA00022806"/>
    </source>
</evidence>
<comment type="catalytic activity">
    <reaction evidence="12">
        <text>Couples ATP hydrolysis with the unwinding of duplex DNA by translocating in the 3'-5' direction.</text>
        <dbReference type="EC" id="5.6.2.4"/>
    </reaction>
</comment>
<evidence type="ECO:0000259" key="17">
    <source>
        <dbReference type="PROSITE" id="PS51217"/>
    </source>
</evidence>
<comment type="similarity">
    <text evidence="1">Belongs to the helicase family. UvrD subfamily.</text>
</comment>
<dbReference type="InterPro" id="IPR014016">
    <property type="entry name" value="UvrD-like_ATP-bd"/>
</dbReference>
<proteinExistence type="inferred from homology"/>